<gene>
    <name evidence="2" type="ORF">C8F04DRAFT_1164156</name>
</gene>
<feature type="compositionally biased region" description="Basic residues" evidence="1">
    <location>
        <begin position="194"/>
        <end position="205"/>
    </location>
</feature>
<feature type="compositionally biased region" description="Acidic residues" evidence="1">
    <location>
        <begin position="496"/>
        <end position="507"/>
    </location>
</feature>
<feature type="compositionally biased region" description="Low complexity" evidence="1">
    <location>
        <begin position="1456"/>
        <end position="1465"/>
    </location>
</feature>
<keyword evidence="3" id="KW-1185">Reference proteome</keyword>
<feature type="compositionally biased region" description="Low complexity" evidence="1">
    <location>
        <begin position="1179"/>
        <end position="1192"/>
    </location>
</feature>
<evidence type="ECO:0008006" key="4">
    <source>
        <dbReference type="Google" id="ProtNLM"/>
    </source>
</evidence>
<feature type="compositionally biased region" description="Low complexity" evidence="1">
    <location>
        <begin position="389"/>
        <end position="408"/>
    </location>
</feature>
<sequence>MSLPTPPNTGHREKENRVPPPFRAHVIWSPNNQYRTITPTLPAQAPLATSVAKNLPAKSILKKRSEPRLPLIDAFQRETTPEPERPKFDPTYLSSPVTTILDPAASLDDLIRAYSILAARIRANITLTTDSDASFPILEPLRKNRVALEEAIVRDIGRCLVNPETMDHDQSPEDMEEEACLKEQPVLLPSPKNSPKKKKKGTTAKKAKYGRDLCTTCHSAIKLLAVVFTLPAVSGVFTFPQLCSILTQVLAIPLADDLPTPNARKTYALSIWLLQSQRLPASILEKAADRIVFALRRGIEGELGKEGKKGSASDGLKAIHDLSVYQPTIFVPRFEVLLPSVLANLLAQTAGLRTQACHALGGLARGLATLPVSSLHTRISAIVSSILDSKSSSPSQRSPPKSPSNQSPLVRTLRTTLQSIEVQNVSQGPVWGLSVVASLLVLANSAAWADDDTRRAFIALLSVSQLHKKSSVRSLGSAVWRCAVWAYCQPLLPGNGEDESEVDEEEDNARSKRSTTAQHGRELFWTKVVATVVDMGVGISTVAALLEEPGGTSEESLTRIATILKFMASKGGSNLTTAFELLEKMVSFEPAETEWSWNKLLPRGLFSASPGLLTAEFSALETPVRAIIAQCPDVYDVRSLTRDEVAQPAIFEKLVEMWKECLGYIGLQDEDPIPPHILSVWEHLIQVNAAALQEEEASDADIADFAILAVEIITDILLEPSIDITLKAGVSFCTDGQANLSNAVLKLKLVRGLWAVIRKVIPSPQLVSAAEKFITVLVAHEDEFTDCGDVSRTEWAMFCAEVLIICDFDDLKDFWTYGEKWTDAVRSTVWRCFMERWKEESECAWQGVDILLAIPFTAKKSWELSDSDHDLWEAFLGNVIDKALDYGLDNISVLDHVAASIAKEYNPTSTMSNRIADALLSHLENFHEARELPESLLEFVNDTLRSSYPPEPRNKQHALWTLRTVTRTIENCPIEYVVDLLRLLEEGLCVWLSDEHQALTETEYGYDAVCLYQGILMKVASLPIRIAVLESVGSILEAAFVGRENILTEITDAFTDFWGNTYAKYPVPAAGWPAEIRTCLGIPDEVDELDADDKLSLSPAFRGAQKVSPNDKALPVGSPFKLGNARFRSVSLEPVDETHGGSAPQEVASVAQPCRPVTPTTPVTVRSRASTPPRPHKLPSTAPSSPTSPASPIYAHYPPPTPSTPKRTPLRVVSGSKTSPNKRRKLDNKENESPRPYIASVLERIIASPSSGHDLAVSKKHASPNRREEERPSKRSKVDGAALGGDDLSLRPSTSHSDAEAEEERLVEFSLVEREQSSPSPTGFYEVTPLSKKRKRVLFDAVEVPSVRQVYSQPKEVVAFSFPTPAKQSEVVTRSTSKIIVRRVSSSGSSSSLSRKRRRDSDEASEADPFSDNYTAGKRRPSESSSDDDVYFGQVTPGHVFSPAPRRAQDDDPPSSDDSNMSASPLKGVVSRRLQKMGSNGRLPIAVSHPVQ</sequence>
<accession>A0AAD6RW55</accession>
<feature type="region of interest" description="Disordered" evidence="1">
    <location>
        <begin position="163"/>
        <end position="205"/>
    </location>
</feature>
<proteinExistence type="predicted"/>
<evidence type="ECO:0000256" key="1">
    <source>
        <dbReference type="SAM" id="MobiDB-lite"/>
    </source>
</evidence>
<reference evidence="2" key="1">
    <citation type="submission" date="2023-03" db="EMBL/GenBank/DDBJ databases">
        <title>Massive genome expansion in bonnet fungi (Mycena s.s.) driven by repeated elements and novel gene families across ecological guilds.</title>
        <authorList>
            <consortium name="Lawrence Berkeley National Laboratory"/>
            <person name="Harder C.B."/>
            <person name="Miyauchi S."/>
            <person name="Viragh M."/>
            <person name="Kuo A."/>
            <person name="Thoen E."/>
            <person name="Andreopoulos B."/>
            <person name="Lu D."/>
            <person name="Skrede I."/>
            <person name="Drula E."/>
            <person name="Henrissat B."/>
            <person name="Morin E."/>
            <person name="Kohler A."/>
            <person name="Barry K."/>
            <person name="LaButti K."/>
            <person name="Morin E."/>
            <person name="Salamov A."/>
            <person name="Lipzen A."/>
            <person name="Mereny Z."/>
            <person name="Hegedus B."/>
            <person name="Baldrian P."/>
            <person name="Stursova M."/>
            <person name="Weitz H."/>
            <person name="Taylor A."/>
            <person name="Grigoriev I.V."/>
            <person name="Nagy L.G."/>
            <person name="Martin F."/>
            <person name="Kauserud H."/>
        </authorList>
    </citation>
    <scope>NUCLEOTIDE SEQUENCE</scope>
    <source>
        <strain evidence="2">CBHHK200</strain>
    </source>
</reference>
<evidence type="ECO:0000313" key="2">
    <source>
        <dbReference type="EMBL" id="KAJ7016199.1"/>
    </source>
</evidence>
<feature type="region of interest" description="Disordered" evidence="1">
    <location>
        <begin position="1250"/>
        <end position="1305"/>
    </location>
</feature>
<comment type="caution">
    <text evidence="2">The sequence shown here is derived from an EMBL/GenBank/DDBJ whole genome shotgun (WGS) entry which is preliminary data.</text>
</comment>
<name>A0AAD6RW55_9AGAR</name>
<organism evidence="2 3">
    <name type="scientific">Mycena alexandri</name>
    <dbReference type="NCBI Taxonomy" id="1745969"/>
    <lineage>
        <taxon>Eukaryota</taxon>
        <taxon>Fungi</taxon>
        <taxon>Dikarya</taxon>
        <taxon>Basidiomycota</taxon>
        <taxon>Agaricomycotina</taxon>
        <taxon>Agaricomycetes</taxon>
        <taxon>Agaricomycetidae</taxon>
        <taxon>Agaricales</taxon>
        <taxon>Marasmiineae</taxon>
        <taxon>Mycenaceae</taxon>
        <taxon>Mycena</taxon>
    </lineage>
</organism>
<feature type="region of interest" description="Disordered" evidence="1">
    <location>
        <begin position="1"/>
        <end position="20"/>
    </location>
</feature>
<dbReference type="Proteomes" id="UP001218188">
    <property type="component" value="Unassembled WGS sequence"/>
</dbReference>
<feature type="region of interest" description="Disordered" evidence="1">
    <location>
        <begin position="1381"/>
        <end position="1492"/>
    </location>
</feature>
<feature type="compositionally biased region" description="Low complexity" evidence="1">
    <location>
        <begin position="1381"/>
        <end position="1393"/>
    </location>
</feature>
<protein>
    <recommendedName>
        <fullName evidence="4">Telomere-associated protein Rif1 N-terminal domain-containing protein</fullName>
    </recommendedName>
</protein>
<feature type="region of interest" description="Disordered" evidence="1">
    <location>
        <begin position="495"/>
        <end position="515"/>
    </location>
</feature>
<feature type="region of interest" description="Disordered" evidence="1">
    <location>
        <begin position="389"/>
        <end position="409"/>
    </location>
</feature>
<dbReference type="SUPFAM" id="SSF48371">
    <property type="entry name" value="ARM repeat"/>
    <property type="match status" value="1"/>
</dbReference>
<dbReference type="InterPro" id="IPR016024">
    <property type="entry name" value="ARM-type_fold"/>
</dbReference>
<evidence type="ECO:0000313" key="3">
    <source>
        <dbReference type="Proteomes" id="UP001218188"/>
    </source>
</evidence>
<feature type="compositionally biased region" description="Basic and acidic residues" evidence="1">
    <location>
        <begin position="1265"/>
        <end position="1278"/>
    </location>
</feature>
<feature type="region of interest" description="Disordered" evidence="1">
    <location>
        <begin position="1134"/>
        <end position="1236"/>
    </location>
</feature>
<dbReference type="EMBL" id="JARJCM010000565">
    <property type="protein sequence ID" value="KAJ7016199.1"/>
    <property type="molecule type" value="Genomic_DNA"/>
</dbReference>